<dbReference type="STRING" id="39495.SAMN02745111_01185"/>
<evidence type="ECO:0000256" key="1">
    <source>
        <dbReference type="SAM" id="Phobius"/>
    </source>
</evidence>
<feature type="transmembrane region" description="Helical" evidence="1">
    <location>
        <begin position="110"/>
        <end position="130"/>
    </location>
</feature>
<keyword evidence="1" id="KW-0472">Membrane</keyword>
<keyword evidence="1" id="KW-1133">Transmembrane helix</keyword>
<protein>
    <submittedName>
        <fullName evidence="2">Uncharacterized protein</fullName>
    </submittedName>
</protein>
<feature type="transmembrane region" description="Helical" evidence="1">
    <location>
        <begin position="7"/>
        <end position="25"/>
    </location>
</feature>
<reference evidence="2 3" key="1">
    <citation type="submission" date="2017-02" db="EMBL/GenBank/DDBJ databases">
        <authorList>
            <person name="Peterson S.W."/>
        </authorList>
    </citation>
    <scope>NUCLEOTIDE SEQUENCE [LARGE SCALE GENOMIC DNA]</scope>
    <source>
        <strain evidence="2 3">ATCC 35992</strain>
    </source>
</reference>
<feature type="transmembrane region" description="Helical" evidence="1">
    <location>
        <begin position="80"/>
        <end position="103"/>
    </location>
</feature>
<dbReference type="AlphaFoldDB" id="A0A1T4VLD2"/>
<name>A0A1T4VLD2_9FIRM</name>
<proteinExistence type="predicted"/>
<evidence type="ECO:0000313" key="3">
    <source>
        <dbReference type="Proteomes" id="UP000190814"/>
    </source>
</evidence>
<sequence>MKKITVFFGILFVVATIILVGLGFLESFTIQSEYDNDRVERYEKMQLKDTKAVITDNTLEEDHRVCVENSEKMLDFWDNVHMGILGICVAWCVFLVLVFLSILSKSRHYVFVRTFFLSILTLAILAGSAYSAKIIYGREEPYPDNPNYDYLKESFKYVEVSVNEKKDKGSDNKDGYFIVTTDGKEFEIDRIMYDRIDDMGTYYLAQTENSGKVLNLYSGEKFQLEQK</sequence>
<organism evidence="2 3">
    <name type="scientific">Eubacterium uniforme</name>
    <dbReference type="NCBI Taxonomy" id="39495"/>
    <lineage>
        <taxon>Bacteria</taxon>
        <taxon>Bacillati</taxon>
        <taxon>Bacillota</taxon>
        <taxon>Clostridia</taxon>
        <taxon>Eubacteriales</taxon>
        <taxon>Eubacteriaceae</taxon>
        <taxon>Eubacterium</taxon>
    </lineage>
</organism>
<dbReference type="Proteomes" id="UP000190814">
    <property type="component" value="Unassembled WGS sequence"/>
</dbReference>
<accession>A0A1T4VLD2</accession>
<dbReference type="EMBL" id="FUXZ01000006">
    <property type="protein sequence ID" value="SKA65743.1"/>
    <property type="molecule type" value="Genomic_DNA"/>
</dbReference>
<gene>
    <name evidence="2" type="ORF">SAMN02745111_01185</name>
</gene>
<evidence type="ECO:0000313" key="2">
    <source>
        <dbReference type="EMBL" id="SKA65743.1"/>
    </source>
</evidence>
<keyword evidence="3" id="KW-1185">Reference proteome</keyword>
<keyword evidence="1" id="KW-0812">Transmembrane</keyword>
<dbReference type="RefSeq" id="WP_078766053.1">
    <property type="nucleotide sequence ID" value="NZ_FUXZ01000006.1"/>
</dbReference>